<feature type="region of interest" description="Disordered" evidence="1">
    <location>
        <begin position="735"/>
        <end position="760"/>
    </location>
</feature>
<gene>
    <name evidence="3" type="ORF">TR97774</name>
</gene>
<dbReference type="PANTHER" id="PTHR22619:SF1">
    <property type="entry name" value="ZINC FINGER SWIM DOMAIN-CONTAINING PROTEIN 8"/>
    <property type="match status" value="1"/>
</dbReference>
<proteinExistence type="predicted"/>
<feature type="compositionally biased region" description="Low complexity" evidence="1">
    <location>
        <begin position="2091"/>
        <end position="2103"/>
    </location>
</feature>
<organism evidence="3">
    <name type="scientific">Schistocephalus solidus</name>
    <name type="common">Tapeworm</name>
    <dbReference type="NCBI Taxonomy" id="70667"/>
    <lineage>
        <taxon>Eukaryota</taxon>
        <taxon>Metazoa</taxon>
        <taxon>Spiralia</taxon>
        <taxon>Lophotrochozoa</taxon>
        <taxon>Platyhelminthes</taxon>
        <taxon>Cestoda</taxon>
        <taxon>Eucestoda</taxon>
        <taxon>Diphyllobothriidea</taxon>
        <taxon>Diphyllobothriidae</taxon>
        <taxon>Schistocephalus</taxon>
    </lineage>
</organism>
<feature type="region of interest" description="Disordered" evidence="1">
    <location>
        <begin position="337"/>
        <end position="362"/>
    </location>
</feature>
<feature type="region of interest" description="Disordered" evidence="1">
    <location>
        <begin position="968"/>
        <end position="994"/>
    </location>
</feature>
<feature type="compositionally biased region" description="Polar residues" evidence="1">
    <location>
        <begin position="1681"/>
        <end position="1693"/>
    </location>
</feature>
<feature type="region of interest" description="Disordered" evidence="1">
    <location>
        <begin position="1475"/>
        <end position="1537"/>
    </location>
</feature>
<feature type="region of interest" description="Disordered" evidence="1">
    <location>
        <begin position="2585"/>
        <end position="2616"/>
    </location>
</feature>
<sequence length="2995" mass="319629">MSSHSGSPHSPLDLDSDMDLCEAYSSASDLDLDLLTHGLSGIPKLWHRNNSSDFKSTSPESLLSITARYIAANLPFEVVELSHFTVPEELQKLIAFYSFPTDEADIWLYSCLSVGGSYAFTQGEMLWAKGAVRDCMQIGFHLSANVVTGVGQTAMSPPVTETTLPPVPSISNLPPSVMQDQLQANTAYELKPNTIIHRVSLAFDRQRITSCSCTCTADIDEDVQLYRPAPFLPPPVDNDRLPISATAQSSNTYIHSYYTPDLMAFSRAAPTPNYASAISSVPGIVGEHTFQQQPSTSSRIPPDRSRMSYYYNKGGVEHSPSFSHNYHPKWTLWKLQHQKQQSSSRTMPPSISRLSSNPSGGPNSSAAAAAARCYSGFVSPYGIWCSHVVAACLLRIRSPNSVLLRAPISESLSKLSKVELQKFAQNLICQMGAKKILPAAQSILDQLLTPNDTPIKRSAGAPDPTAGGAVGDLASWSFDGNVLEEKLRISLRRFCAPKSVFYSDLSSIYSNQPNGAEEYSCLLRSLRSNEPRGIWDLLSVISDMFRRHDKNGVPILDVLTRCMLEMEEIMTWWYIVQLNLSLPSKPLQMAKQKQSYYSAAWLCEEVIELWRLACLDPELRPGFCVSARFCQDCASGGRFLPASGSENSSGCGGGAGGGGSSSGGGGLLSQFTEQDGLWLRGQLARKLISFHRFALERAKTGFKTMLAQRNITSAFSAAATAYCFTPTVFGNSNSNSSAPSLSTSASPGAASSSSPGAHYSPPTGSGIDLVKAVFSPASRRRFIGFKPALLACRTNWSTDLPPTYALSREDFKALMPRFDGAYVATSATGDADSASTACTSASHRLILDQLENVIPAEELELFMAITREGFPSIHDELEADFAKCQALAAHGLTNQAVAWARYLALQTLLGASALLHKARLAAEEGLRLAQQISFLKSSSTGTTGCSGGRSPADASTASLLDSIATATPSKPGTGCGGGGGGRKHRRTGQCNHGGVGGSCSTSVGGYLASGGGGASTNAAVGCSRSSNTGPRRALGSRRTGSVQFTPGSGRIDDEELQQWQTELARSPASSFAVTMSYLMNRVQYLMDCLTYGHESASSIQQPALANRRLIKSRALERGTQAATAAAAADVLLPRPRNSGGVSEAPDSTDHWASVDIELAFRLGILLLALPRPPLPTSPMEVRLLDQEVAILNRLYRLPLERTCPWVIDSIRTEAHRLISEDALPSFPAVRVPYSLVNYLFHLLAGSSPSTPSGQSYDAGDSASTQASSFSPSQSTVPGGSGAGGARVVGPGGGATVSGAGGASSFSDNPLGAILDSPSQSMAFSALPLTFSLPLALRIQRARGGTITGAAGGGRTSCGHSDSQSDVNSSISWTAAVREDSELGFAAAVSVLRMHTRVPECVHAMFVEGQRTQMDVLALQLLRFYKEDTRKLSQILQATLNRDYNPAFRTPPLWACIESSYRELINFCCDSMAPDGASAAGSPMTPPPAATAATAATSQPFTGRPTRGSVGGVDSGCDTDSEVETDLYQPTGMETDNLTRSTTFKECSGVFAQSVHTRISPQSKPEPTEPSKSGDREWRPEVPDSATRSGTGLFPLTSAEAPCEPSGNRLSPTQPIAFSDGKQDEVKAVDRSKADEPASGSEDTDTVSDTKAWAERFRCATLRDPRKLNKHSVGMAAIDSSAPETTSSDNSPTASRRFLFHRSPPNTLQRGSLTRVGGRAGGDSSRSTSSLRASSATRLQDRTVAASPRARRVSRSSNSSPDRSSLSSSGHRGFPRGSDRASVSFDTVPVSSSQNISLTRETAAHVVSEVTHDEETEPSGNLSVGASFVPPAEPDMREPPVAGPSTVLVSEPEIPCFQQALFTQEKLLSPSPPRKPTELMAFHIFQLAKSVRLVAGGPSASGSVFIADVEAHGAAHRNLQLAAFQIGLYALGLYNSLHPSWQSRTYSRHVTWVSQQVFEIGLPAAFVLYHSWRNHLNAAELAAVAFQLSRERDRTLVNLAAELCLASLTDCATLKPHEILRALSQCQEHSAKTLERGLLCIEKGAGASPYGILPEIHFHLARSWFDLYEATTKQHKEMLTRLEKFQRPESATTGGTNTEVLTTTDHLPPIVGTPVPSDQQTSNLWLPDASVAYQQAQQVFRPPPPYADAQLMPDGYIAAFYQAGPGSAAGGGGAGTGVVPVSTASLGMVPQFYTQLAAGGYPAQFPIASSATVSGPAFEGQPTGSRCFRPPLMLPTQPQQSQQQPFIQQEAVTYPAAYSHLFQHGSAAAAYPMTAALAPVCQTQPQLQVCHPPAYGTYQDARLGAAPPFIPPQPSQAQPSFYTQLPNTCVPTTGELGPNSLPYLPNTTPQLFQTKVTAAALVNAQTTSSNIATDGSANATTATSADVSGSEAVCLASLASSAGDVGEYLATLAALGSMNLTPPTTTTAVDTTAASPANSFAAATAAAAAAANEDGASTSCSMLNNPATSNVAGSLGDASQRDVSSDSSGPPSELEEPRRQCPVATSAQSVSSPRSGEPSNSATPGVAESSANNANDETFSADSASALENKAHVFLRRAFFCAMCAIKKLFHSQMGSVPSQASASFSANRASREAQHSMGGNVTAATARPDGTSTTGDSMGFWNEGARVGSADCSMPALLNEPPHKSVSLPVSAATKNFDAQILWTLEVADLLGPHAVHEYCSLVLQCIQCPLLMKEVTNKVLKCYNSSLSHSGTHWSTVPRTSDLTSPSAHFSQPLSPAYWPQVPGCAWPPAHPEIWQAQQLCGMQQQQPPPQVVAGRYGNNYGFLRQFIQRRHPPSASRWSASCNGSTQHSRPQTLLCSQQRPQSMHHDPHAQQHYQQLAAAAAARFWPPDMAVHSPQSQQAQLQFAGHTLPIPFTPQAQSVDAFVLYPPHPTAQQLTHSPIGKDLLEKMINRTHSLFHKFINQRLRFIGQGQAEWDEFVDILLNAYNLHLAMPATDRELHWDNLLARIHRHHKCSSALWQRILAGIQTADLKRT</sequence>
<feature type="compositionally biased region" description="Polar residues" evidence="1">
    <location>
        <begin position="2502"/>
        <end position="2535"/>
    </location>
</feature>
<feature type="compositionally biased region" description="Low complexity" evidence="1">
    <location>
        <begin position="1754"/>
        <end position="1768"/>
    </location>
</feature>
<feature type="region of interest" description="Disordered" evidence="1">
    <location>
        <begin position="2470"/>
        <end position="2535"/>
    </location>
</feature>
<dbReference type="PANTHER" id="PTHR22619">
    <property type="entry name" value="ZINC FINGER SWIM DOMAIN CONTAINING PROTEIN 4, 5, 6"/>
    <property type="match status" value="1"/>
</dbReference>
<feature type="compositionally biased region" description="Polar residues" evidence="1">
    <location>
        <begin position="1554"/>
        <end position="1564"/>
    </location>
</feature>
<feature type="region of interest" description="Disordered" evidence="1">
    <location>
        <begin position="2088"/>
        <end position="2109"/>
    </location>
</feature>
<feature type="region of interest" description="Disordered" evidence="1">
    <location>
        <begin position="1675"/>
        <end position="1795"/>
    </location>
</feature>
<dbReference type="GO" id="GO:0031462">
    <property type="term" value="C:Cul2-RING ubiquitin ligase complex"/>
    <property type="evidence" value="ECO:0007669"/>
    <property type="project" value="TreeGrafter"/>
</dbReference>
<name>A0A0X3P2P0_SCHSO</name>
<feature type="domain" description="ZSWIM8 TPR repeats" evidence="2">
    <location>
        <begin position="476"/>
        <end position="621"/>
    </location>
</feature>
<protein>
    <recommendedName>
        <fullName evidence="2">ZSWIM8 TPR repeats domain-containing protein</fullName>
    </recommendedName>
</protein>
<feature type="compositionally biased region" description="Basic and acidic residues" evidence="1">
    <location>
        <begin position="1565"/>
        <end position="1581"/>
    </location>
</feature>
<feature type="compositionally biased region" description="Low complexity" evidence="1">
    <location>
        <begin position="1723"/>
        <end position="1737"/>
    </location>
</feature>
<dbReference type="InterPro" id="IPR057945">
    <property type="entry name" value="TPR_ZSWIM8"/>
</dbReference>
<accession>A0A0X3P2P0</accession>
<evidence type="ECO:0000256" key="1">
    <source>
        <dbReference type="SAM" id="MobiDB-lite"/>
    </source>
</evidence>
<feature type="region of interest" description="Disordered" evidence="1">
    <location>
        <begin position="1251"/>
        <end position="1289"/>
    </location>
</feature>
<feature type="region of interest" description="Disordered" evidence="1">
    <location>
        <begin position="1554"/>
        <end position="1648"/>
    </location>
</feature>
<feature type="compositionally biased region" description="Gly residues" evidence="1">
    <location>
        <begin position="1278"/>
        <end position="1289"/>
    </location>
</feature>
<dbReference type="Pfam" id="PF25572">
    <property type="entry name" value="TPR_ZSWIM8"/>
    <property type="match status" value="1"/>
</dbReference>
<reference evidence="3" key="1">
    <citation type="submission" date="2016-01" db="EMBL/GenBank/DDBJ databases">
        <title>Reference transcriptome for the parasite Schistocephalus solidus: insights into the molecular evolution of parasitism.</title>
        <authorList>
            <person name="Hebert F.O."/>
            <person name="Grambauer S."/>
            <person name="Barber I."/>
            <person name="Landry C.R."/>
            <person name="Aubin-Horth N."/>
        </authorList>
    </citation>
    <scope>NUCLEOTIDE SEQUENCE</scope>
</reference>
<feature type="region of interest" description="Disordered" evidence="1">
    <location>
        <begin position="1018"/>
        <end position="1049"/>
    </location>
</feature>
<feature type="compositionally biased region" description="Basic and acidic residues" evidence="1">
    <location>
        <begin position="1620"/>
        <end position="1635"/>
    </location>
</feature>
<feature type="compositionally biased region" description="Polar residues" evidence="1">
    <location>
        <begin position="338"/>
        <end position="354"/>
    </location>
</feature>
<evidence type="ECO:0000259" key="2">
    <source>
        <dbReference type="Pfam" id="PF25572"/>
    </source>
</evidence>
<evidence type="ECO:0000313" key="3">
    <source>
        <dbReference type="EMBL" id="JAP46254.1"/>
    </source>
</evidence>
<feature type="compositionally biased region" description="Low complexity" evidence="1">
    <location>
        <begin position="1261"/>
        <end position="1277"/>
    </location>
</feature>
<dbReference type="EMBL" id="GEEE01016971">
    <property type="protein sequence ID" value="JAP46254.1"/>
    <property type="molecule type" value="Transcribed_RNA"/>
</dbReference>